<comment type="caution">
    <text evidence="2">The sequence shown here is derived from an EMBL/GenBank/DDBJ whole genome shotgun (WGS) entry which is preliminary data.</text>
</comment>
<keyword evidence="3" id="KW-1185">Reference proteome</keyword>
<proteinExistence type="predicted"/>
<name>A0ABP7TQ36_9SPHN</name>
<evidence type="ECO:0000259" key="1">
    <source>
        <dbReference type="Pfam" id="PF24024"/>
    </source>
</evidence>
<dbReference type="Proteomes" id="UP001424459">
    <property type="component" value="Unassembled WGS sequence"/>
</dbReference>
<dbReference type="InterPro" id="IPR055760">
    <property type="entry name" value="DUF7336"/>
</dbReference>
<dbReference type="RefSeq" id="WP_344695505.1">
    <property type="nucleotide sequence ID" value="NZ_BAABBR010000001.1"/>
</dbReference>
<feature type="domain" description="DUF7336" evidence="1">
    <location>
        <begin position="8"/>
        <end position="72"/>
    </location>
</feature>
<dbReference type="EMBL" id="BAABBR010000001">
    <property type="protein sequence ID" value="GAA4029527.1"/>
    <property type="molecule type" value="Genomic_DNA"/>
</dbReference>
<accession>A0ABP7TQ36</accession>
<reference evidence="3" key="1">
    <citation type="journal article" date="2019" name="Int. J. Syst. Evol. Microbiol.">
        <title>The Global Catalogue of Microorganisms (GCM) 10K type strain sequencing project: providing services to taxonomists for standard genome sequencing and annotation.</title>
        <authorList>
            <consortium name="The Broad Institute Genomics Platform"/>
            <consortium name="The Broad Institute Genome Sequencing Center for Infectious Disease"/>
            <person name="Wu L."/>
            <person name="Ma J."/>
        </authorList>
    </citation>
    <scope>NUCLEOTIDE SEQUENCE [LARGE SCALE GENOMIC DNA]</scope>
    <source>
        <strain evidence="3">JCM 17564</strain>
    </source>
</reference>
<sequence>MSEQMDRVYVLHHVRKDDEYGDDAKLIGVYRSQQAVDLTIARLAEQPGFRDYPEGFSTDAYELDKDHWSEGFGDPSDLR</sequence>
<evidence type="ECO:0000313" key="3">
    <source>
        <dbReference type="Proteomes" id="UP001424459"/>
    </source>
</evidence>
<gene>
    <name evidence="2" type="ORF">GCM10022281_05890</name>
</gene>
<protein>
    <recommendedName>
        <fullName evidence="1">DUF7336 domain-containing protein</fullName>
    </recommendedName>
</protein>
<dbReference type="Pfam" id="PF24024">
    <property type="entry name" value="DUF7336"/>
    <property type="match status" value="1"/>
</dbReference>
<evidence type="ECO:0000313" key="2">
    <source>
        <dbReference type="EMBL" id="GAA4029527.1"/>
    </source>
</evidence>
<organism evidence="2 3">
    <name type="scientific">Sphingomonas rosea</name>
    <dbReference type="NCBI Taxonomy" id="335605"/>
    <lineage>
        <taxon>Bacteria</taxon>
        <taxon>Pseudomonadati</taxon>
        <taxon>Pseudomonadota</taxon>
        <taxon>Alphaproteobacteria</taxon>
        <taxon>Sphingomonadales</taxon>
        <taxon>Sphingomonadaceae</taxon>
        <taxon>Sphingomonas</taxon>
    </lineage>
</organism>